<dbReference type="EMBL" id="CAJNDS010000568">
    <property type="protein sequence ID" value="CAE7219035.1"/>
    <property type="molecule type" value="Genomic_DNA"/>
</dbReference>
<sequence length="178" mass="19797">MVSLLALTAFHDSMKMENLLPTVQPQHDGYHGYAAGNVIGDHDHALCYIMDHYPDLLPSFKELSASERQSVQFTQRRIILPGSRRLVPDPSALAQEVVSADLLDRVLLKEAGDSAQAEEVQAAKEIAARLASEAAAAAKASEDEGSCLEDWNQRQMHLDFIFVNLQKRARRQRLADFV</sequence>
<accession>A0A812K8H5</accession>
<keyword evidence="2" id="KW-1185">Reference proteome</keyword>
<comment type="caution">
    <text evidence="1">The sequence shown here is derived from an EMBL/GenBank/DDBJ whole genome shotgun (WGS) entry which is preliminary data.</text>
</comment>
<evidence type="ECO:0000313" key="1">
    <source>
        <dbReference type="EMBL" id="CAE7219035.1"/>
    </source>
</evidence>
<evidence type="ECO:0000313" key="2">
    <source>
        <dbReference type="Proteomes" id="UP000604046"/>
    </source>
</evidence>
<organism evidence="1 2">
    <name type="scientific">Symbiodinium natans</name>
    <dbReference type="NCBI Taxonomy" id="878477"/>
    <lineage>
        <taxon>Eukaryota</taxon>
        <taxon>Sar</taxon>
        <taxon>Alveolata</taxon>
        <taxon>Dinophyceae</taxon>
        <taxon>Suessiales</taxon>
        <taxon>Symbiodiniaceae</taxon>
        <taxon>Symbiodinium</taxon>
    </lineage>
</organism>
<dbReference type="Proteomes" id="UP000604046">
    <property type="component" value="Unassembled WGS sequence"/>
</dbReference>
<reference evidence="1" key="1">
    <citation type="submission" date="2021-02" db="EMBL/GenBank/DDBJ databases">
        <authorList>
            <person name="Dougan E. K."/>
            <person name="Rhodes N."/>
            <person name="Thang M."/>
            <person name="Chan C."/>
        </authorList>
    </citation>
    <scope>NUCLEOTIDE SEQUENCE</scope>
</reference>
<proteinExistence type="predicted"/>
<gene>
    <name evidence="1" type="primary">par-5</name>
    <name evidence="1" type="ORF">SNAT2548_LOCUS7907</name>
</gene>
<dbReference type="OrthoDB" id="416725at2759"/>
<name>A0A812K8H5_9DINO</name>
<protein>
    <submittedName>
        <fullName evidence="1">Par-5 protein</fullName>
    </submittedName>
</protein>
<dbReference type="AlphaFoldDB" id="A0A812K8H5"/>